<protein>
    <recommendedName>
        <fullName evidence="2">Methyltransferase type 11 domain-containing protein</fullName>
    </recommendedName>
</protein>
<dbReference type="InterPro" id="IPR013216">
    <property type="entry name" value="Methyltransf_11"/>
</dbReference>
<dbReference type="InterPro" id="IPR029063">
    <property type="entry name" value="SAM-dependent_MTases_sf"/>
</dbReference>
<dbReference type="EMBL" id="CP014263">
    <property type="protein sequence ID" value="AQG77884.1"/>
    <property type="molecule type" value="Genomic_DNA"/>
</dbReference>
<sequence length="219" mass="24167">MNEEQLRDVASQLRQPHGDAGVEVGQRMNVGNELIYRRAIRQLAVQPNDRILELGPGNGLFARDLVGVAPSVRYTGCDFSEVMIAQANQLNADLVQSGQVRFVFRSGATLPFDDGSFTKFLTINTLYFWEDPAAELAEIQRVLVPGGHVVLGIRPRSLMEQMPFTAFGFTLYDPEQATELLIANDFTVTSVVVEPEPAQTFFGKSLAMETVLVCAQTLD</sequence>
<dbReference type="RefSeq" id="WP_077129311.1">
    <property type="nucleotide sequence ID" value="NZ_CP014263.1"/>
</dbReference>
<gene>
    <name evidence="3" type="ORF">AWR27_00050</name>
</gene>
<dbReference type="Gene3D" id="3.40.50.150">
    <property type="entry name" value="Vaccinia Virus protein VP39"/>
    <property type="match status" value="1"/>
</dbReference>
<name>A0A1P9WR85_9BACT</name>
<dbReference type="OrthoDB" id="9770553at2"/>
<dbReference type="PANTHER" id="PTHR44068:SF1">
    <property type="entry name" value="HYPOTHETICAL LOC100005854"/>
    <property type="match status" value="1"/>
</dbReference>
<organism evidence="3 4">
    <name type="scientific">Spirosoma montaniterrae</name>
    <dbReference type="NCBI Taxonomy" id="1178516"/>
    <lineage>
        <taxon>Bacteria</taxon>
        <taxon>Pseudomonadati</taxon>
        <taxon>Bacteroidota</taxon>
        <taxon>Cytophagia</taxon>
        <taxon>Cytophagales</taxon>
        <taxon>Cytophagaceae</taxon>
        <taxon>Spirosoma</taxon>
    </lineage>
</organism>
<evidence type="ECO:0000259" key="2">
    <source>
        <dbReference type="Pfam" id="PF08241"/>
    </source>
</evidence>
<evidence type="ECO:0000313" key="3">
    <source>
        <dbReference type="EMBL" id="AQG77884.1"/>
    </source>
</evidence>
<dbReference type="GO" id="GO:0016126">
    <property type="term" value="P:sterol biosynthetic process"/>
    <property type="evidence" value="ECO:0007669"/>
    <property type="project" value="TreeGrafter"/>
</dbReference>
<dbReference type="GO" id="GO:0003838">
    <property type="term" value="F:sterol 24-C-methyltransferase activity"/>
    <property type="evidence" value="ECO:0007669"/>
    <property type="project" value="TreeGrafter"/>
</dbReference>
<evidence type="ECO:0000256" key="1">
    <source>
        <dbReference type="ARBA" id="ARBA00022679"/>
    </source>
</evidence>
<accession>A0A1P9WR85</accession>
<evidence type="ECO:0000313" key="4">
    <source>
        <dbReference type="Proteomes" id="UP000187941"/>
    </source>
</evidence>
<dbReference type="Proteomes" id="UP000187941">
    <property type="component" value="Chromosome"/>
</dbReference>
<dbReference type="InterPro" id="IPR050447">
    <property type="entry name" value="Erg6_SMT_methyltransf"/>
</dbReference>
<proteinExistence type="predicted"/>
<dbReference type="STRING" id="1178516.AWR27_00050"/>
<dbReference type="Pfam" id="PF08241">
    <property type="entry name" value="Methyltransf_11"/>
    <property type="match status" value="1"/>
</dbReference>
<dbReference type="KEGG" id="smon:AWR27_00050"/>
<keyword evidence="4" id="KW-1185">Reference proteome</keyword>
<dbReference type="PANTHER" id="PTHR44068">
    <property type="entry name" value="ZGC:194242"/>
    <property type="match status" value="1"/>
</dbReference>
<reference evidence="3 4" key="1">
    <citation type="submission" date="2016-01" db="EMBL/GenBank/DDBJ databases">
        <authorList>
            <person name="Oliw E.H."/>
        </authorList>
    </citation>
    <scope>NUCLEOTIDE SEQUENCE [LARGE SCALE GENOMIC DNA]</scope>
    <source>
        <strain evidence="3 4">DY10</strain>
    </source>
</reference>
<dbReference type="CDD" id="cd02440">
    <property type="entry name" value="AdoMet_MTases"/>
    <property type="match status" value="1"/>
</dbReference>
<dbReference type="AlphaFoldDB" id="A0A1P9WR85"/>
<dbReference type="SUPFAM" id="SSF53335">
    <property type="entry name" value="S-adenosyl-L-methionine-dependent methyltransferases"/>
    <property type="match status" value="1"/>
</dbReference>
<feature type="domain" description="Methyltransferase type 11" evidence="2">
    <location>
        <begin position="52"/>
        <end position="151"/>
    </location>
</feature>
<keyword evidence="1" id="KW-0808">Transferase</keyword>